<keyword evidence="1" id="KW-0472">Membrane</keyword>
<reference evidence="2" key="1">
    <citation type="journal article" date="2023" name="GigaByte">
        <title>Genome assembly of the bearded iris, Iris pallida Lam.</title>
        <authorList>
            <person name="Bruccoleri R.E."/>
            <person name="Oakeley E.J."/>
            <person name="Faust A.M.E."/>
            <person name="Altorfer M."/>
            <person name="Dessus-Babus S."/>
            <person name="Burckhardt D."/>
            <person name="Oertli M."/>
            <person name="Naumann U."/>
            <person name="Petersen F."/>
            <person name="Wong J."/>
        </authorList>
    </citation>
    <scope>NUCLEOTIDE SEQUENCE</scope>
    <source>
        <strain evidence="2">GSM-AAB239-AS_SAM_17_03QT</strain>
    </source>
</reference>
<name>A0AAX6E5T1_IRIPA</name>
<evidence type="ECO:0000313" key="3">
    <source>
        <dbReference type="Proteomes" id="UP001140949"/>
    </source>
</evidence>
<keyword evidence="3" id="KW-1185">Reference proteome</keyword>
<evidence type="ECO:0000313" key="2">
    <source>
        <dbReference type="EMBL" id="KAJ6799374.1"/>
    </source>
</evidence>
<keyword evidence="1" id="KW-1133">Transmembrane helix</keyword>
<accession>A0AAX6E5T1</accession>
<evidence type="ECO:0008006" key="4">
    <source>
        <dbReference type="Google" id="ProtNLM"/>
    </source>
</evidence>
<reference evidence="2" key="2">
    <citation type="submission" date="2023-04" db="EMBL/GenBank/DDBJ databases">
        <authorList>
            <person name="Bruccoleri R.E."/>
            <person name="Oakeley E.J."/>
            <person name="Faust A.-M."/>
            <person name="Dessus-Babus S."/>
            <person name="Altorfer M."/>
            <person name="Burckhardt D."/>
            <person name="Oertli M."/>
            <person name="Naumann U."/>
            <person name="Petersen F."/>
            <person name="Wong J."/>
        </authorList>
    </citation>
    <scope>NUCLEOTIDE SEQUENCE</scope>
    <source>
        <strain evidence="2">GSM-AAB239-AS_SAM_17_03QT</strain>
        <tissue evidence="2">Leaf</tissue>
    </source>
</reference>
<proteinExistence type="predicted"/>
<organism evidence="2 3">
    <name type="scientific">Iris pallida</name>
    <name type="common">Sweet iris</name>
    <dbReference type="NCBI Taxonomy" id="29817"/>
    <lineage>
        <taxon>Eukaryota</taxon>
        <taxon>Viridiplantae</taxon>
        <taxon>Streptophyta</taxon>
        <taxon>Embryophyta</taxon>
        <taxon>Tracheophyta</taxon>
        <taxon>Spermatophyta</taxon>
        <taxon>Magnoliopsida</taxon>
        <taxon>Liliopsida</taxon>
        <taxon>Asparagales</taxon>
        <taxon>Iridaceae</taxon>
        <taxon>Iridoideae</taxon>
        <taxon>Irideae</taxon>
        <taxon>Iris</taxon>
    </lineage>
</organism>
<feature type="transmembrane region" description="Helical" evidence="1">
    <location>
        <begin position="12"/>
        <end position="31"/>
    </location>
</feature>
<dbReference type="Proteomes" id="UP001140949">
    <property type="component" value="Unassembled WGS sequence"/>
</dbReference>
<gene>
    <name evidence="2" type="ORF">M6B38_207750</name>
</gene>
<dbReference type="AlphaFoldDB" id="A0AAX6E5T1"/>
<dbReference type="EMBL" id="JANAVB010039818">
    <property type="protein sequence ID" value="KAJ6799374.1"/>
    <property type="molecule type" value="Genomic_DNA"/>
</dbReference>
<sequence length="78" mass="8760">MSCTSGSWFTFLYFISCTLHSCTFMFFPVIYSSCSPVLILMSCSCSLPRTALCSAPDWICCRCTCRISFYHMGQSPGH</sequence>
<keyword evidence="1" id="KW-0812">Transmembrane</keyword>
<protein>
    <recommendedName>
        <fullName evidence="4">Secreted protein</fullName>
    </recommendedName>
</protein>
<evidence type="ECO:0000256" key="1">
    <source>
        <dbReference type="SAM" id="Phobius"/>
    </source>
</evidence>
<comment type="caution">
    <text evidence="2">The sequence shown here is derived from an EMBL/GenBank/DDBJ whole genome shotgun (WGS) entry which is preliminary data.</text>
</comment>